<gene>
    <name evidence="2" type="ORF">SDC9_209320</name>
</gene>
<dbReference type="AlphaFoldDB" id="A0A645JEH1"/>
<evidence type="ECO:0000256" key="1">
    <source>
        <dbReference type="SAM" id="MobiDB-lite"/>
    </source>
</evidence>
<organism evidence="2">
    <name type="scientific">bioreactor metagenome</name>
    <dbReference type="NCBI Taxonomy" id="1076179"/>
    <lineage>
        <taxon>unclassified sequences</taxon>
        <taxon>metagenomes</taxon>
        <taxon>ecological metagenomes</taxon>
    </lineage>
</organism>
<evidence type="ECO:0008006" key="3">
    <source>
        <dbReference type="Google" id="ProtNLM"/>
    </source>
</evidence>
<reference evidence="2" key="1">
    <citation type="submission" date="2019-08" db="EMBL/GenBank/DDBJ databases">
        <authorList>
            <person name="Kucharzyk K."/>
            <person name="Murdoch R.W."/>
            <person name="Higgins S."/>
            <person name="Loffler F."/>
        </authorList>
    </citation>
    <scope>NUCLEOTIDE SEQUENCE</scope>
</reference>
<accession>A0A645JEH1</accession>
<comment type="caution">
    <text evidence="2">The sequence shown here is derived from an EMBL/GenBank/DDBJ whole genome shotgun (WGS) entry which is preliminary data.</text>
</comment>
<name>A0A645JEH1_9ZZZZ</name>
<feature type="compositionally biased region" description="Acidic residues" evidence="1">
    <location>
        <begin position="44"/>
        <end position="54"/>
    </location>
</feature>
<dbReference type="EMBL" id="VSSQ01138384">
    <property type="protein sequence ID" value="MPN61582.1"/>
    <property type="molecule type" value="Genomic_DNA"/>
</dbReference>
<protein>
    <recommendedName>
        <fullName evidence="3">Chaperone protein DnaK</fullName>
    </recommendedName>
</protein>
<proteinExistence type="predicted"/>
<sequence length="54" mass="5749">MSYSVFGKVYEQAQQQAGGEGGYDPNAQGGYDAGTQGQPKDDVVDADYEVVDDK</sequence>
<feature type="region of interest" description="Disordered" evidence="1">
    <location>
        <begin position="14"/>
        <end position="54"/>
    </location>
</feature>
<evidence type="ECO:0000313" key="2">
    <source>
        <dbReference type="EMBL" id="MPN61582.1"/>
    </source>
</evidence>